<dbReference type="STRING" id="416450.A0A1V6PRW1"/>
<dbReference type="InterPro" id="IPR011701">
    <property type="entry name" value="MFS"/>
</dbReference>
<dbReference type="Pfam" id="PF07690">
    <property type="entry name" value="MFS_1"/>
    <property type="match status" value="1"/>
</dbReference>
<feature type="transmembrane region" description="Helical" evidence="6">
    <location>
        <begin position="524"/>
        <end position="546"/>
    </location>
</feature>
<organism evidence="8 9">
    <name type="scientific">Penicillium antarcticum</name>
    <dbReference type="NCBI Taxonomy" id="416450"/>
    <lineage>
        <taxon>Eukaryota</taxon>
        <taxon>Fungi</taxon>
        <taxon>Dikarya</taxon>
        <taxon>Ascomycota</taxon>
        <taxon>Pezizomycotina</taxon>
        <taxon>Eurotiomycetes</taxon>
        <taxon>Eurotiomycetidae</taxon>
        <taxon>Eurotiales</taxon>
        <taxon>Aspergillaceae</taxon>
        <taxon>Penicillium</taxon>
    </lineage>
</organism>
<reference evidence="9" key="1">
    <citation type="journal article" date="2017" name="Nat. Microbiol.">
        <title>Global analysis of biosynthetic gene clusters reveals vast potential of secondary metabolite production in Penicillium species.</title>
        <authorList>
            <person name="Nielsen J.C."/>
            <person name="Grijseels S."/>
            <person name="Prigent S."/>
            <person name="Ji B."/>
            <person name="Dainat J."/>
            <person name="Nielsen K.F."/>
            <person name="Frisvad J.C."/>
            <person name="Workman M."/>
            <person name="Nielsen J."/>
        </authorList>
    </citation>
    <scope>NUCLEOTIDE SEQUENCE [LARGE SCALE GENOMIC DNA]</scope>
    <source>
        <strain evidence="9">IBT 31811</strain>
    </source>
</reference>
<proteinExistence type="predicted"/>
<keyword evidence="9" id="KW-1185">Reference proteome</keyword>
<dbReference type="Gene3D" id="1.20.1250.20">
    <property type="entry name" value="MFS general substrate transporter like domains"/>
    <property type="match status" value="1"/>
</dbReference>
<dbReference type="GO" id="GO:0005886">
    <property type="term" value="C:plasma membrane"/>
    <property type="evidence" value="ECO:0007669"/>
    <property type="project" value="TreeGrafter"/>
</dbReference>
<feature type="transmembrane region" description="Helical" evidence="6">
    <location>
        <begin position="245"/>
        <end position="269"/>
    </location>
</feature>
<feature type="transmembrane region" description="Helical" evidence="6">
    <location>
        <begin position="463"/>
        <end position="485"/>
    </location>
</feature>
<evidence type="ECO:0000256" key="1">
    <source>
        <dbReference type="ARBA" id="ARBA00004141"/>
    </source>
</evidence>
<dbReference type="SUPFAM" id="SSF103473">
    <property type="entry name" value="MFS general substrate transporter"/>
    <property type="match status" value="1"/>
</dbReference>
<evidence type="ECO:0000313" key="8">
    <source>
        <dbReference type="EMBL" id="OQD79770.1"/>
    </source>
</evidence>
<protein>
    <recommendedName>
        <fullName evidence="7">Major facilitator superfamily (MFS) profile domain-containing protein</fullName>
    </recommendedName>
</protein>
<feature type="domain" description="Major facilitator superfamily (MFS) profile" evidence="7">
    <location>
        <begin position="158"/>
        <end position="589"/>
    </location>
</feature>
<keyword evidence="2 6" id="KW-0812">Transmembrane</keyword>
<evidence type="ECO:0000313" key="9">
    <source>
        <dbReference type="Proteomes" id="UP000191672"/>
    </source>
</evidence>
<gene>
    <name evidence="8" type="ORF">PENANT_c044G04214</name>
</gene>
<evidence type="ECO:0000256" key="4">
    <source>
        <dbReference type="ARBA" id="ARBA00023136"/>
    </source>
</evidence>
<feature type="compositionally biased region" description="Low complexity" evidence="5">
    <location>
        <begin position="114"/>
        <end position="127"/>
    </location>
</feature>
<dbReference type="InterPro" id="IPR020846">
    <property type="entry name" value="MFS_dom"/>
</dbReference>
<dbReference type="InterPro" id="IPR036259">
    <property type="entry name" value="MFS_trans_sf"/>
</dbReference>
<evidence type="ECO:0000256" key="3">
    <source>
        <dbReference type="ARBA" id="ARBA00022989"/>
    </source>
</evidence>
<dbReference type="PROSITE" id="PS50850">
    <property type="entry name" value="MFS"/>
    <property type="match status" value="1"/>
</dbReference>
<dbReference type="AlphaFoldDB" id="A0A1V6PRW1"/>
<dbReference type="Proteomes" id="UP000191672">
    <property type="component" value="Unassembled WGS sequence"/>
</dbReference>
<name>A0A1V6PRW1_9EURO</name>
<sequence>MSPPHTKTRQEKLGKGWLVWSAASGPIGDAYKPRSIAEVSIFGPYREHVWLVNRRKAFNLPSPVKLFTMVSEEECPSNANADLEKQDSSSSGGNVRSPGGTPRPSHEKKRRRSGANGSGSSNNIENGTVNGHSKTELKEWECYDKLGYSFPWWKKWAIISVIFAVQTSMNFNASIYASSITLYAKHFSITEQAARVGQMGFLVAYAFGCEFWAPFSEEFGRWPIMQLSLFFVNVWQIPCALAPNFGTIIVCRILGGLSSAGGSVTLGMVADMWEPEDQQYAVAFIVLSSVTGSVIAPVVGGFVATFLDWNWNFWVQLILGGFVQILHLFVPETRCSILITREARHRRKNGEMVWSGNELKKTRMSFRWVFMVWVRPFIMFLREPIVLCLSLLSGFSDSLIFTFLQSYTPVYKQWNFTTITTGLAFLPLLIGYFIAYFSFMPWIRRHYRIQQRDPDGLQPEARLYWLLWMAPLLSIGLFGFAWTSLGPPQVHWIAPMIFSSLIAIANYAIYMATVDYMIAAYGPYAASATGGNGFARDFLAGIAAMYSFPMYEHMGTVHKLEWPSTFLGFMAILFTIPIYVFYWKGPRIREMSHFAQTLASDRKAAGRKMFH</sequence>
<feature type="transmembrane region" description="Helical" evidence="6">
    <location>
        <begin position="566"/>
        <end position="583"/>
    </location>
</feature>
<feature type="transmembrane region" description="Helical" evidence="6">
    <location>
        <begin position="424"/>
        <end position="443"/>
    </location>
</feature>
<dbReference type="PANTHER" id="PTHR23502">
    <property type="entry name" value="MAJOR FACILITATOR SUPERFAMILY"/>
    <property type="match status" value="1"/>
</dbReference>
<evidence type="ECO:0000256" key="2">
    <source>
        <dbReference type="ARBA" id="ARBA00022692"/>
    </source>
</evidence>
<keyword evidence="4 6" id="KW-0472">Membrane</keyword>
<dbReference type="EMBL" id="MDYN01000044">
    <property type="protein sequence ID" value="OQD79770.1"/>
    <property type="molecule type" value="Genomic_DNA"/>
</dbReference>
<feature type="transmembrane region" description="Helical" evidence="6">
    <location>
        <begin position="385"/>
        <end position="404"/>
    </location>
</feature>
<dbReference type="FunFam" id="1.20.1250.20:FF:000088">
    <property type="entry name" value="MFS multidrug transporter, putative"/>
    <property type="match status" value="1"/>
</dbReference>
<dbReference type="GO" id="GO:0022857">
    <property type="term" value="F:transmembrane transporter activity"/>
    <property type="evidence" value="ECO:0007669"/>
    <property type="project" value="InterPro"/>
</dbReference>
<feature type="region of interest" description="Disordered" evidence="5">
    <location>
        <begin position="77"/>
        <end position="130"/>
    </location>
</feature>
<feature type="transmembrane region" description="Helical" evidence="6">
    <location>
        <begin position="281"/>
        <end position="307"/>
    </location>
</feature>
<feature type="transmembrane region" description="Helical" evidence="6">
    <location>
        <begin position="491"/>
        <end position="512"/>
    </location>
</feature>
<accession>A0A1V6PRW1</accession>
<feature type="transmembrane region" description="Helical" evidence="6">
    <location>
        <begin position="313"/>
        <end position="330"/>
    </location>
</feature>
<comment type="subcellular location">
    <subcellularLocation>
        <location evidence="1">Membrane</location>
        <topology evidence="1">Multi-pass membrane protein</topology>
    </subcellularLocation>
</comment>
<evidence type="ECO:0000256" key="5">
    <source>
        <dbReference type="SAM" id="MobiDB-lite"/>
    </source>
</evidence>
<keyword evidence="3 6" id="KW-1133">Transmembrane helix</keyword>
<evidence type="ECO:0000256" key="6">
    <source>
        <dbReference type="SAM" id="Phobius"/>
    </source>
</evidence>
<dbReference type="PANTHER" id="PTHR23502:SF3">
    <property type="entry name" value="MAJOR FACILITATOR SUPERFAMILY (MFS) PROFILE DOMAIN-CONTAINING PROTEIN-RELATED"/>
    <property type="match status" value="1"/>
</dbReference>
<evidence type="ECO:0000259" key="7">
    <source>
        <dbReference type="PROSITE" id="PS50850"/>
    </source>
</evidence>
<comment type="caution">
    <text evidence="8">The sequence shown here is derived from an EMBL/GenBank/DDBJ whole genome shotgun (WGS) entry which is preliminary data.</text>
</comment>